<dbReference type="Proteomes" id="UP000297716">
    <property type="component" value="Unassembled WGS sequence"/>
</dbReference>
<feature type="region of interest" description="Disordered" evidence="1">
    <location>
        <begin position="84"/>
        <end position="113"/>
    </location>
</feature>
<feature type="compositionally biased region" description="Polar residues" evidence="1">
    <location>
        <begin position="104"/>
        <end position="113"/>
    </location>
</feature>
<feature type="compositionally biased region" description="Polar residues" evidence="1">
    <location>
        <begin position="150"/>
        <end position="160"/>
    </location>
</feature>
<accession>A0A4Z0YTY6</accession>
<feature type="compositionally biased region" description="Basic and acidic residues" evidence="1">
    <location>
        <begin position="84"/>
        <end position="102"/>
    </location>
</feature>
<proteinExistence type="predicted"/>
<feature type="region of interest" description="Disordered" evidence="1">
    <location>
        <begin position="150"/>
        <end position="199"/>
    </location>
</feature>
<dbReference type="EMBL" id="SKBN01000122">
    <property type="protein sequence ID" value="TGJ82595.1"/>
    <property type="molecule type" value="Genomic_DNA"/>
</dbReference>
<comment type="caution">
    <text evidence="2">The sequence shown here is derived from an EMBL/GenBank/DDBJ whole genome shotgun (WGS) entry which is preliminary data.</text>
</comment>
<evidence type="ECO:0000313" key="3">
    <source>
        <dbReference type="Proteomes" id="UP000297716"/>
    </source>
</evidence>
<dbReference type="OrthoDB" id="4771468at2759"/>
<protein>
    <submittedName>
        <fullName evidence="2">Uncharacterized protein</fullName>
    </submittedName>
</protein>
<reference evidence="2 3" key="1">
    <citation type="submission" date="2019-03" db="EMBL/GenBank/DDBJ databases">
        <title>Draft genome sequence of Xylaria hypoxylon DSM 108379, a ubiquitous saprotrophic-parasitic fungi on hardwood.</title>
        <authorList>
            <person name="Buettner E."/>
            <person name="Leonhardt S."/>
            <person name="Gebauer A.M."/>
            <person name="Liers C."/>
            <person name="Hofrichter M."/>
            <person name="Kellner H."/>
        </authorList>
    </citation>
    <scope>NUCLEOTIDE SEQUENCE [LARGE SCALE GENOMIC DNA]</scope>
    <source>
        <strain evidence="2 3">DSM 108379</strain>
    </source>
</reference>
<feature type="region of interest" description="Disordered" evidence="1">
    <location>
        <begin position="341"/>
        <end position="371"/>
    </location>
</feature>
<gene>
    <name evidence="2" type="ORF">E0Z10_g6157</name>
</gene>
<evidence type="ECO:0000256" key="1">
    <source>
        <dbReference type="SAM" id="MobiDB-lite"/>
    </source>
</evidence>
<evidence type="ECO:0000313" key="2">
    <source>
        <dbReference type="EMBL" id="TGJ82595.1"/>
    </source>
</evidence>
<name>A0A4Z0YTY6_9PEZI</name>
<keyword evidence="3" id="KW-1185">Reference proteome</keyword>
<sequence length="563" mass="63526">MSLLHRWSLPTRGFARDRSKDGESSDQFKFPTIHIGQLGPRQRANLSSVFSTLFEKPEDRRSIRNADCSEAADDLRLLASRRENVPPDTDFKPSHTHEHRDITPVNSTPSRENSTLELVSKYFEAGNTEPSSCLMPGIFGQVSQQIGETPNVRSFSLSSTEARETENLDKPSPFKPADRISSASSCYPSEGMRSPVSGHCSPEPVTARTMNYFTEYRCFGQYPSQSSWRLSNMDINEASSNNTFRGKTQATLAGSDTASDYAVASQNYNFESYPFTNPPEECTGPTCSHSTQVRRRSTIIHAIGPQQKPSSTSEITVPILENKDSISSQLEVSFIGYKQTNARSTSGDDNDCQLEGRNTSSADRLRPSADTDRTMLAAVRRSSRSDEEDGWSTIREIGERPLSRPASWLQLFTLTTRNSSSNNLAQRLQKLKLRRWAKRVCFKTKARFELVGRPVSTAKPTSPKVRRRNWRRNMKRNTGKRVKKVGKGLGKNKKNKSKKHWSLGMTIEVTKKRVMQHKETADHFFGTLTKRKSLQFGPFRSEKEDKFLSTHKRMRSCPAEIGL</sequence>
<organism evidence="2 3">
    <name type="scientific">Xylaria hypoxylon</name>
    <dbReference type="NCBI Taxonomy" id="37992"/>
    <lineage>
        <taxon>Eukaryota</taxon>
        <taxon>Fungi</taxon>
        <taxon>Dikarya</taxon>
        <taxon>Ascomycota</taxon>
        <taxon>Pezizomycotina</taxon>
        <taxon>Sordariomycetes</taxon>
        <taxon>Xylariomycetidae</taxon>
        <taxon>Xylariales</taxon>
        <taxon>Xylariaceae</taxon>
        <taxon>Xylaria</taxon>
    </lineage>
</organism>
<dbReference type="AlphaFoldDB" id="A0A4Z0YTY6"/>